<feature type="transmembrane region" description="Helical" evidence="1">
    <location>
        <begin position="157"/>
        <end position="178"/>
    </location>
</feature>
<evidence type="ECO:0000256" key="1">
    <source>
        <dbReference type="SAM" id="Phobius"/>
    </source>
</evidence>
<evidence type="ECO:0000313" key="2">
    <source>
        <dbReference type="EMBL" id="WCE11084.1"/>
    </source>
</evidence>
<dbReference type="RefSeq" id="WP_059306827.1">
    <property type="nucleotide sequence ID" value="NZ_CP116347.1"/>
</dbReference>
<keyword evidence="1" id="KW-0812">Transmembrane</keyword>
<organism evidence="2 3">
    <name type="scientific">Enterobacter ludwigii</name>
    <dbReference type="NCBI Taxonomy" id="299767"/>
    <lineage>
        <taxon>Bacteria</taxon>
        <taxon>Pseudomonadati</taxon>
        <taxon>Pseudomonadota</taxon>
        <taxon>Gammaproteobacteria</taxon>
        <taxon>Enterobacterales</taxon>
        <taxon>Enterobacteriaceae</taxon>
        <taxon>Enterobacter</taxon>
        <taxon>Enterobacter cloacae complex</taxon>
    </lineage>
</organism>
<name>A0AAX3L4L4_9ENTR</name>
<feature type="transmembrane region" description="Helical" evidence="1">
    <location>
        <begin position="198"/>
        <end position="217"/>
    </location>
</feature>
<feature type="transmembrane region" description="Helical" evidence="1">
    <location>
        <begin position="64"/>
        <end position="89"/>
    </location>
</feature>
<dbReference type="Proteomes" id="UP001210538">
    <property type="component" value="Chromosome"/>
</dbReference>
<dbReference type="EMBL" id="CP116347">
    <property type="protein sequence ID" value="WCE11084.1"/>
    <property type="molecule type" value="Genomic_DNA"/>
</dbReference>
<keyword evidence="3" id="KW-1185">Reference proteome</keyword>
<protein>
    <submittedName>
        <fullName evidence="2">Uncharacterized protein</fullName>
    </submittedName>
</protein>
<feature type="transmembrane region" description="Helical" evidence="1">
    <location>
        <begin position="27"/>
        <end position="44"/>
    </location>
</feature>
<keyword evidence="1" id="KW-1133">Transmembrane helix</keyword>
<dbReference type="AlphaFoldDB" id="A0AAX3L4L4"/>
<sequence length="252" mass="29685">MMTDEKKEKASFPAGLGIMDKIWEWQWIIRFIYIVLFADLALLVYSGQGMLTWPVQTLNWTEHLGFFCVALAALGLIATTVMPFIANIVRLLLNELIYSSIFPDFLRAQSDYQKRSGEVPSGEVLDLALKENNQFLLNYYEKHNANWRTKFHERFKVGDLLFGILFFMMLDDHPQWFSDAQHSLVIDLFSHGGESGTVLFYTVLILIFSTLMSLWFGKWDWGNIYYPPLYREKEEARRKAREREAQWERQDR</sequence>
<keyword evidence="1" id="KW-0472">Membrane</keyword>
<gene>
    <name evidence="2" type="ORF">PHA72_13295</name>
</gene>
<evidence type="ECO:0000313" key="3">
    <source>
        <dbReference type="Proteomes" id="UP001210538"/>
    </source>
</evidence>
<proteinExistence type="predicted"/>
<accession>A0AAX3L4L4</accession>
<reference evidence="2 3" key="1">
    <citation type="submission" date="2023-01" db="EMBL/GenBank/DDBJ databases">
        <title>Genome sequence resource and annotation of Enterobacter ludwigii, an economically important pathogen of seedling wilt with strawberry.</title>
        <authorList>
            <person name="Xie Y."/>
        </authorList>
    </citation>
    <scope>NUCLEOTIDE SEQUENCE [LARGE SCALE GENOMIC DNA]</scope>
    <source>
        <strain evidence="2 3">CM-TZ4</strain>
    </source>
</reference>